<keyword evidence="5" id="KW-0539">Nucleus</keyword>
<dbReference type="STRING" id="13370.A0A448YPG6"/>
<reference evidence="7 8" key="1">
    <citation type="submission" date="2018-12" db="EMBL/GenBank/DDBJ databases">
        <authorList>
            <person name="Tiukova I."/>
            <person name="Dainat J."/>
        </authorList>
    </citation>
    <scope>NUCLEOTIDE SEQUENCE [LARGE SCALE GENOMIC DNA]</scope>
</reference>
<dbReference type="EMBL" id="CAACVR010000030">
    <property type="protein sequence ID" value="VEU22825.1"/>
    <property type="molecule type" value="Genomic_DNA"/>
</dbReference>
<evidence type="ECO:0000256" key="2">
    <source>
        <dbReference type="ARBA" id="ARBA00023015"/>
    </source>
</evidence>
<evidence type="ECO:0000256" key="1">
    <source>
        <dbReference type="ARBA" id="ARBA00004123"/>
    </source>
</evidence>
<dbReference type="OrthoDB" id="8062037at2759"/>
<accession>A0A448YPG6</accession>
<keyword evidence="3" id="KW-0238">DNA-binding</keyword>
<keyword evidence="8" id="KW-1185">Reference proteome</keyword>
<feature type="compositionally biased region" description="Basic and acidic residues" evidence="6">
    <location>
        <begin position="398"/>
        <end position="437"/>
    </location>
</feature>
<dbReference type="AlphaFoldDB" id="A0A448YPG6"/>
<evidence type="ECO:0000256" key="3">
    <source>
        <dbReference type="ARBA" id="ARBA00023125"/>
    </source>
</evidence>
<dbReference type="PANTHER" id="PTHR31845:SF10">
    <property type="entry name" value="ZN(II)2CYS6 TRANSCRIPTION FACTOR (EUROFUNG)"/>
    <property type="match status" value="1"/>
</dbReference>
<evidence type="ECO:0000313" key="8">
    <source>
        <dbReference type="Proteomes" id="UP000290900"/>
    </source>
</evidence>
<dbReference type="InterPro" id="IPR051089">
    <property type="entry name" value="prtT"/>
</dbReference>
<dbReference type="GO" id="GO:0000981">
    <property type="term" value="F:DNA-binding transcription factor activity, RNA polymerase II-specific"/>
    <property type="evidence" value="ECO:0007669"/>
    <property type="project" value="TreeGrafter"/>
</dbReference>
<protein>
    <submittedName>
        <fullName evidence="7">DEKNAAC103913</fullName>
    </submittedName>
</protein>
<dbReference type="GO" id="GO:0005634">
    <property type="term" value="C:nucleus"/>
    <property type="evidence" value="ECO:0007669"/>
    <property type="project" value="UniProtKB-SubCell"/>
</dbReference>
<organism evidence="7 8">
    <name type="scientific">Brettanomyces naardenensis</name>
    <name type="common">Yeast</name>
    <dbReference type="NCBI Taxonomy" id="13370"/>
    <lineage>
        <taxon>Eukaryota</taxon>
        <taxon>Fungi</taxon>
        <taxon>Dikarya</taxon>
        <taxon>Ascomycota</taxon>
        <taxon>Saccharomycotina</taxon>
        <taxon>Pichiomycetes</taxon>
        <taxon>Pichiales</taxon>
        <taxon>Pichiaceae</taxon>
        <taxon>Brettanomyces</taxon>
    </lineage>
</organism>
<keyword evidence="2" id="KW-0805">Transcription regulation</keyword>
<keyword evidence="4" id="KW-0804">Transcription</keyword>
<sequence>MYYLESRLARKTTISGDISVSLIDIYLTLSLWCSPPRKWGSYKHQMSLMTALNICLCLDLGNDQNRSKSAVLKDSSPERHALRAFMGVYSCCGSLGLSLPRFKVVNWSSVHQRCSNLLLMGESTDHDRFLCYYSRLVGLGEEIFGLLSTNDTRLEDPNSLKTTMVSYERKMQSLAVESGLFKEQSLQHNMLSVIYYQLLMTMYDYVVCKVLLRKDFVADVYIQTLMRLVKASEKVIQSFISLCGQTIDFPTFFYYRPMHALVALIRARLLARTQSLGIDIDVESEFEKVSKALKELSEKSKVAAKMAVILTRISRWMKVSSKFNRDGATNSMVDLLDELGREKAVENIKVTVRKKEGDNDELRGESKIKFKRFINYTGGDLKRRRSGERVNEGLVEYADERTAGRTSDGRSVERDDERGEVRTEAQVNNDEHTDDRTPQSQRSTSIPSPIGFNPSEFAEIQLPDVAQASVMNLTESEVGFQEQQSMLNDIFSQIDSDLMDFQLQEGFGRGSFSAEEYW</sequence>
<evidence type="ECO:0000256" key="5">
    <source>
        <dbReference type="ARBA" id="ARBA00023242"/>
    </source>
</evidence>
<dbReference type="PANTHER" id="PTHR31845">
    <property type="entry name" value="FINGER DOMAIN PROTEIN, PUTATIVE-RELATED"/>
    <property type="match status" value="1"/>
</dbReference>
<dbReference type="InParanoid" id="A0A448YPG6"/>
<feature type="compositionally biased region" description="Polar residues" evidence="6">
    <location>
        <begin position="438"/>
        <end position="447"/>
    </location>
</feature>
<name>A0A448YPG6_BRENA</name>
<evidence type="ECO:0000256" key="4">
    <source>
        <dbReference type="ARBA" id="ARBA00023163"/>
    </source>
</evidence>
<feature type="region of interest" description="Disordered" evidence="6">
    <location>
        <begin position="395"/>
        <end position="455"/>
    </location>
</feature>
<gene>
    <name evidence="7" type="ORF">BRENAR_LOCUS3556</name>
</gene>
<dbReference type="Proteomes" id="UP000290900">
    <property type="component" value="Unassembled WGS sequence"/>
</dbReference>
<evidence type="ECO:0000313" key="7">
    <source>
        <dbReference type="EMBL" id="VEU22825.1"/>
    </source>
</evidence>
<proteinExistence type="predicted"/>
<dbReference type="GO" id="GO:0000976">
    <property type="term" value="F:transcription cis-regulatory region binding"/>
    <property type="evidence" value="ECO:0007669"/>
    <property type="project" value="TreeGrafter"/>
</dbReference>
<evidence type="ECO:0000256" key="6">
    <source>
        <dbReference type="SAM" id="MobiDB-lite"/>
    </source>
</evidence>
<comment type="subcellular location">
    <subcellularLocation>
        <location evidence="1">Nucleus</location>
    </subcellularLocation>
</comment>